<keyword evidence="5" id="KW-0378">Hydrolase</keyword>
<evidence type="ECO:0000256" key="2">
    <source>
        <dbReference type="ARBA" id="ARBA00007898"/>
    </source>
</evidence>
<reference evidence="9 10" key="1">
    <citation type="submission" date="2016-10" db="EMBL/GenBank/DDBJ databases">
        <authorList>
            <person name="de Groot N.N."/>
        </authorList>
    </citation>
    <scope>NUCLEOTIDE SEQUENCE [LARGE SCALE GENOMIC DNA]</scope>
    <source>
        <strain evidence="9 10">CGMCC 1.7659</strain>
    </source>
</reference>
<dbReference type="GO" id="GO:0046677">
    <property type="term" value="P:response to antibiotic"/>
    <property type="evidence" value="ECO:0007669"/>
    <property type="project" value="UniProtKB-KW"/>
</dbReference>
<keyword evidence="4 7" id="KW-0732">Signal</keyword>
<evidence type="ECO:0000313" key="9">
    <source>
        <dbReference type="EMBL" id="SFN02709.1"/>
    </source>
</evidence>
<feature type="domain" description="Penicillin-binding protein transpeptidase" evidence="8">
    <location>
        <begin position="44"/>
        <end position="263"/>
    </location>
</feature>
<sequence>MPAMKWLGWALFGTLAMHARAGSPDWQEQDSWNRLFSEAGVAGTAVIYDETGQRWLVHDRERASRAYSPASTFKVFNAMAALDSGAVKDEFEVIRWDGKERMYPMWNRDHSLASGMKYSVVWFYQEMARRIGAGRMQRWLDQVGYGNHRIGGAIDMFWLDESLRISAIQQVEFLRRLANGSLPFSERAQEAVRRITIIEDAPGWILHAKTGWATHGAADGKADLGWVVGWLERDGRRWFYALNIDMPDSADAAKRLPLARQLLAEVGAFGHQP</sequence>
<evidence type="ECO:0000256" key="1">
    <source>
        <dbReference type="ARBA" id="ARBA00001526"/>
    </source>
</evidence>
<evidence type="ECO:0000256" key="6">
    <source>
        <dbReference type="ARBA" id="ARBA00023251"/>
    </source>
</evidence>
<dbReference type="InterPro" id="IPR050515">
    <property type="entry name" value="Beta-lactam/transpept"/>
</dbReference>
<evidence type="ECO:0000256" key="3">
    <source>
        <dbReference type="ARBA" id="ARBA00012865"/>
    </source>
</evidence>
<dbReference type="Gene3D" id="3.40.710.10">
    <property type="entry name" value="DD-peptidase/beta-lactamase superfamily"/>
    <property type="match status" value="1"/>
</dbReference>
<dbReference type="InterPro" id="IPR001460">
    <property type="entry name" value="PCN-bd_Tpept"/>
</dbReference>
<accession>A0A1I4VNN4</accession>
<evidence type="ECO:0000256" key="4">
    <source>
        <dbReference type="ARBA" id="ARBA00022729"/>
    </source>
</evidence>
<dbReference type="GO" id="GO:0008800">
    <property type="term" value="F:beta-lactamase activity"/>
    <property type="evidence" value="ECO:0007669"/>
    <property type="project" value="UniProtKB-EC"/>
</dbReference>
<dbReference type="OrthoDB" id="9762883at2"/>
<dbReference type="GO" id="GO:0008658">
    <property type="term" value="F:penicillin binding"/>
    <property type="evidence" value="ECO:0007669"/>
    <property type="project" value="InterPro"/>
</dbReference>
<evidence type="ECO:0000256" key="5">
    <source>
        <dbReference type="ARBA" id="ARBA00022801"/>
    </source>
</evidence>
<dbReference type="AlphaFoldDB" id="A0A1I4VNN4"/>
<comment type="catalytic activity">
    <reaction evidence="1">
        <text>a beta-lactam + H2O = a substituted beta-amino acid</text>
        <dbReference type="Rhea" id="RHEA:20401"/>
        <dbReference type="ChEBI" id="CHEBI:15377"/>
        <dbReference type="ChEBI" id="CHEBI:35627"/>
        <dbReference type="ChEBI" id="CHEBI:140347"/>
        <dbReference type="EC" id="3.5.2.6"/>
    </reaction>
</comment>
<organism evidence="9 10">
    <name type="scientific">Dokdonella immobilis</name>
    <dbReference type="NCBI Taxonomy" id="578942"/>
    <lineage>
        <taxon>Bacteria</taxon>
        <taxon>Pseudomonadati</taxon>
        <taxon>Pseudomonadota</taxon>
        <taxon>Gammaproteobacteria</taxon>
        <taxon>Lysobacterales</taxon>
        <taxon>Rhodanobacteraceae</taxon>
        <taxon>Dokdonella</taxon>
    </lineage>
</organism>
<dbReference type="GO" id="GO:0005886">
    <property type="term" value="C:plasma membrane"/>
    <property type="evidence" value="ECO:0007669"/>
    <property type="project" value="TreeGrafter"/>
</dbReference>
<evidence type="ECO:0000259" key="8">
    <source>
        <dbReference type="Pfam" id="PF00905"/>
    </source>
</evidence>
<protein>
    <recommendedName>
        <fullName evidence="3">beta-lactamase</fullName>
        <ecNumber evidence="3">3.5.2.6</ecNumber>
    </recommendedName>
</protein>
<dbReference type="PANTHER" id="PTHR30627">
    <property type="entry name" value="PEPTIDOGLYCAN D,D-TRANSPEPTIDASE"/>
    <property type="match status" value="1"/>
</dbReference>
<keyword evidence="6" id="KW-0046">Antibiotic resistance</keyword>
<proteinExistence type="inferred from homology"/>
<keyword evidence="10" id="KW-1185">Reference proteome</keyword>
<dbReference type="STRING" id="578942.SAMN05216289_102257"/>
<dbReference type="RefSeq" id="WP_092404587.1">
    <property type="nucleotide sequence ID" value="NZ_FOVF01000002.1"/>
</dbReference>
<dbReference type="EC" id="3.5.2.6" evidence="3"/>
<evidence type="ECO:0000256" key="7">
    <source>
        <dbReference type="SAM" id="SignalP"/>
    </source>
</evidence>
<dbReference type="InterPro" id="IPR012338">
    <property type="entry name" value="Beta-lactam/transpept-like"/>
</dbReference>
<dbReference type="SUPFAM" id="SSF56601">
    <property type="entry name" value="beta-lactamase/transpeptidase-like"/>
    <property type="match status" value="1"/>
</dbReference>
<feature type="chain" id="PRO_5011676405" description="beta-lactamase" evidence="7">
    <location>
        <begin position="22"/>
        <end position="273"/>
    </location>
</feature>
<feature type="signal peptide" evidence="7">
    <location>
        <begin position="1"/>
        <end position="21"/>
    </location>
</feature>
<evidence type="ECO:0000313" key="10">
    <source>
        <dbReference type="Proteomes" id="UP000198575"/>
    </source>
</evidence>
<dbReference type="NCBIfam" id="NF012161">
    <property type="entry name" value="bla_class_D_main"/>
    <property type="match status" value="1"/>
</dbReference>
<name>A0A1I4VNN4_9GAMM</name>
<gene>
    <name evidence="9" type="ORF">SAMN05216289_102257</name>
</gene>
<dbReference type="PANTHER" id="PTHR30627:SF6">
    <property type="entry name" value="BETA-LACTAMASE YBXI-RELATED"/>
    <property type="match status" value="1"/>
</dbReference>
<dbReference type="EMBL" id="FOVF01000002">
    <property type="protein sequence ID" value="SFN02709.1"/>
    <property type="molecule type" value="Genomic_DNA"/>
</dbReference>
<comment type="similarity">
    <text evidence="2">Belongs to the class-D beta-lactamase family.</text>
</comment>
<dbReference type="Proteomes" id="UP000198575">
    <property type="component" value="Unassembled WGS sequence"/>
</dbReference>
<dbReference type="Pfam" id="PF00905">
    <property type="entry name" value="Transpeptidase"/>
    <property type="match status" value="1"/>
</dbReference>
<dbReference type="GO" id="GO:0071555">
    <property type="term" value="P:cell wall organization"/>
    <property type="evidence" value="ECO:0007669"/>
    <property type="project" value="TreeGrafter"/>
</dbReference>